<keyword evidence="1" id="KW-1133">Transmembrane helix</keyword>
<reference evidence="2 3" key="1">
    <citation type="journal article" date="2013" name="Antonie Van Leeuwenhoek">
        <title>Dongia rigui sp. nov., isolated from freshwater of a large wetland in Korea.</title>
        <authorList>
            <person name="Baik K.S."/>
            <person name="Hwang Y.M."/>
            <person name="Choi J.S."/>
            <person name="Kwon J."/>
            <person name="Seong C.N."/>
        </authorList>
    </citation>
    <scope>NUCLEOTIDE SEQUENCE [LARGE SCALE GENOMIC DNA]</scope>
    <source>
        <strain evidence="2 3">04SU4-P</strain>
    </source>
</reference>
<evidence type="ECO:0000256" key="1">
    <source>
        <dbReference type="SAM" id="Phobius"/>
    </source>
</evidence>
<dbReference type="InterPro" id="IPR045936">
    <property type="entry name" value="DUF6356"/>
</dbReference>
<dbReference type="Pfam" id="PF19883">
    <property type="entry name" value="DUF6356"/>
    <property type="match status" value="1"/>
</dbReference>
<organism evidence="2 3">
    <name type="scientific">Dongia rigui</name>
    <dbReference type="NCBI Taxonomy" id="940149"/>
    <lineage>
        <taxon>Bacteria</taxon>
        <taxon>Pseudomonadati</taxon>
        <taxon>Pseudomonadota</taxon>
        <taxon>Alphaproteobacteria</taxon>
        <taxon>Rhodospirillales</taxon>
        <taxon>Dongiaceae</taxon>
        <taxon>Dongia</taxon>
    </lineage>
</organism>
<gene>
    <name evidence="2" type="ORF">SMD31_13490</name>
</gene>
<feature type="transmembrane region" description="Helical" evidence="1">
    <location>
        <begin position="20"/>
        <end position="44"/>
    </location>
</feature>
<evidence type="ECO:0000313" key="2">
    <source>
        <dbReference type="EMBL" id="MDY0872950.1"/>
    </source>
</evidence>
<protein>
    <submittedName>
        <fullName evidence="2">DUF6356 family protein</fullName>
    </submittedName>
</protein>
<dbReference type="RefSeq" id="WP_320501420.1">
    <property type="nucleotide sequence ID" value="NZ_JAXCLX010000002.1"/>
</dbReference>
<dbReference type="EMBL" id="JAXCLX010000002">
    <property type="protein sequence ID" value="MDY0872950.1"/>
    <property type="molecule type" value="Genomic_DNA"/>
</dbReference>
<evidence type="ECO:0000313" key="3">
    <source>
        <dbReference type="Proteomes" id="UP001271769"/>
    </source>
</evidence>
<dbReference type="Proteomes" id="UP001271769">
    <property type="component" value="Unassembled WGS sequence"/>
</dbReference>
<sequence>MIDKMFLDHPKSVGESYLEHLYMASCFSGRMLVGAVACFIHALIPGLCVKTGSKTITELHDRMVVNRMRHGRAPETVGAEMPADKRLDFAI</sequence>
<name>A0ABU5E083_9PROT</name>
<keyword evidence="3" id="KW-1185">Reference proteome</keyword>
<accession>A0ABU5E083</accession>
<proteinExistence type="predicted"/>
<comment type="caution">
    <text evidence="2">The sequence shown here is derived from an EMBL/GenBank/DDBJ whole genome shotgun (WGS) entry which is preliminary data.</text>
</comment>
<keyword evidence="1" id="KW-0812">Transmembrane</keyword>
<keyword evidence="1" id="KW-0472">Membrane</keyword>